<name>A0A4Z2G3T6_9TELE</name>
<evidence type="ECO:0000313" key="2">
    <source>
        <dbReference type="EMBL" id="TNN48188.1"/>
    </source>
</evidence>
<dbReference type="EMBL" id="SRLO01000707">
    <property type="protein sequence ID" value="TNN48188.1"/>
    <property type="molecule type" value="Genomic_DNA"/>
</dbReference>
<keyword evidence="3" id="KW-1185">Reference proteome</keyword>
<protein>
    <submittedName>
        <fullName evidence="2">Uncharacterized protein</fullName>
    </submittedName>
</protein>
<comment type="caution">
    <text evidence="2">The sequence shown here is derived from an EMBL/GenBank/DDBJ whole genome shotgun (WGS) entry which is preliminary data.</text>
</comment>
<sequence>MFLKGTQNQAEVLQSLRRPFGASAQPRAMNSDTETALTGLGSAVRTSLLQQETALARSAQGGPYYFCSCSGDINLSRRGEKRPITAFRDVAKLHLWHVAGMQPAGSLGSRVAKPPQPGGSPGVQQQSCLPCLKGL</sequence>
<proteinExistence type="predicted"/>
<evidence type="ECO:0000256" key="1">
    <source>
        <dbReference type="SAM" id="MobiDB-lite"/>
    </source>
</evidence>
<accession>A0A4Z2G3T6</accession>
<dbReference type="Proteomes" id="UP000314294">
    <property type="component" value="Unassembled WGS sequence"/>
</dbReference>
<gene>
    <name evidence="2" type="ORF">EYF80_041610</name>
</gene>
<dbReference type="AlphaFoldDB" id="A0A4Z2G3T6"/>
<feature type="region of interest" description="Disordered" evidence="1">
    <location>
        <begin position="105"/>
        <end position="125"/>
    </location>
</feature>
<reference evidence="2 3" key="1">
    <citation type="submission" date="2019-03" db="EMBL/GenBank/DDBJ databases">
        <title>First draft genome of Liparis tanakae, snailfish: a comprehensive survey of snailfish specific genes.</title>
        <authorList>
            <person name="Kim W."/>
            <person name="Song I."/>
            <person name="Jeong J.-H."/>
            <person name="Kim D."/>
            <person name="Kim S."/>
            <person name="Ryu S."/>
            <person name="Song J.Y."/>
            <person name="Lee S.K."/>
        </authorList>
    </citation>
    <scope>NUCLEOTIDE SEQUENCE [LARGE SCALE GENOMIC DNA]</scope>
    <source>
        <tissue evidence="2">Muscle</tissue>
    </source>
</reference>
<organism evidence="2 3">
    <name type="scientific">Liparis tanakae</name>
    <name type="common">Tanaka's snailfish</name>
    <dbReference type="NCBI Taxonomy" id="230148"/>
    <lineage>
        <taxon>Eukaryota</taxon>
        <taxon>Metazoa</taxon>
        <taxon>Chordata</taxon>
        <taxon>Craniata</taxon>
        <taxon>Vertebrata</taxon>
        <taxon>Euteleostomi</taxon>
        <taxon>Actinopterygii</taxon>
        <taxon>Neopterygii</taxon>
        <taxon>Teleostei</taxon>
        <taxon>Neoteleostei</taxon>
        <taxon>Acanthomorphata</taxon>
        <taxon>Eupercaria</taxon>
        <taxon>Perciformes</taxon>
        <taxon>Cottioidei</taxon>
        <taxon>Cottales</taxon>
        <taxon>Liparidae</taxon>
        <taxon>Liparis</taxon>
    </lineage>
</organism>
<evidence type="ECO:0000313" key="3">
    <source>
        <dbReference type="Proteomes" id="UP000314294"/>
    </source>
</evidence>